<proteinExistence type="predicted"/>
<dbReference type="EMBL" id="CP116221">
    <property type="protein sequence ID" value="WCO00712.1"/>
    <property type="molecule type" value="Genomic_DNA"/>
</dbReference>
<evidence type="ECO:0008006" key="4">
    <source>
        <dbReference type="Google" id="ProtNLM"/>
    </source>
</evidence>
<organism evidence="2 3">
    <name type="scientific">Psychroserpens ponticola</name>
    <dbReference type="NCBI Taxonomy" id="2932268"/>
    <lineage>
        <taxon>Bacteria</taxon>
        <taxon>Pseudomonadati</taxon>
        <taxon>Bacteroidota</taxon>
        <taxon>Flavobacteriia</taxon>
        <taxon>Flavobacteriales</taxon>
        <taxon>Flavobacteriaceae</taxon>
        <taxon>Psychroserpens</taxon>
    </lineage>
</organism>
<dbReference type="PROSITE" id="PS51257">
    <property type="entry name" value="PROKAR_LIPOPROTEIN"/>
    <property type="match status" value="1"/>
</dbReference>
<keyword evidence="3" id="KW-1185">Reference proteome</keyword>
<accession>A0ABY7RUC1</accession>
<feature type="signal peptide" evidence="1">
    <location>
        <begin position="1"/>
        <end position="22"/>
    </location>
</feature>
<dbReference type="RefSeq" id="WP_249996112.1">
    <property type="nucleotide sequence ID" value="NZ_CP116221.1"/>
</dbReference>
<evidence type="ECO:0000256" key="1">
    <source>
        <dbReference type="SAM" id="SignalP"/>
    </source>
</evidence>
<name>A0ABY7RUC1_9FLAO</name>
<feature type="chain" id="PRO_5046565887" description="Lipocalin-like domain-containing protein" evidence="1">
    <location>
        <begin position="23"/>
        <end position="145"/>
    </location>
</feature>
<evidence type="ECO:0000313" key="2">
    <source>
        <dbReference type="EMBL" id="WCO00712.1"/>
    </source>
</evidence>
<dbReference type="Proteomes" id="UP001202717">
    <property type="component" value="Chromosome"/>
</dbReference>
<sequence length="145" mass="16504">MYNSLKKISLLFSILIIASCNTVDNDGNNDIDDPIIGMWEYSTQFLNDVETTVNDCQLSTIEFTTSGNRTDLYYDDYSGDCIVVDTVNMTWEYLENDSYQFTQNGFSFTETVIFENENNTLNLISSDSNGNGGVNNHQFVYTRIN</sequence>
<gene>
    <name evidence="2" type="ORF">MUN68_011610</name>
</gene>
<evidence type="ECO:0000313" key="3">
    <source>
        <dbReference type="Proteomes" id="UP001202717"/>
    </source>
</evidence>
<keyword evidence="1" id="KW-0732">Signal</keyword>
<protein>
    <recommendedName>
        <fullName evidence="4">Lipocalin-like domain-containing protein</fullName>
    </recommendedName>
</protein>
<reference evidence="2 3" key="1">
    <citation type="submission" date="2023-01" db="EMBL/GenBank/DDBJ databases">
        <title>Psychroserpens ponticola sp. nov., isolated from seawater.</title>
        <authorList>
            <person name="Kristyanto S."/>
            <person name="Jung J."/>
            <person name="Kim J.M."/>
            <person name="Jeon C.O."/>
        </authorList>
    </citation>
    <scope>NUCLEOTIDE SEQUENCE [LARGE SCALE GENOMIC DNA]</scope>
    <source>
        <strain evidence="2 3">MSW6</strain>
    </source>
</reference>